<dbReference type="PANTHER" id="PTHR14021">
    <property type="entry name" value="IRON-SULFUR CLUSTER CO-CHAPERONE PROTEIN HSCB"/>
    <property type="match status" value="1"/>
</dbReference>
<dbReference type="GO" id="GO:0001671">
    <property type="term" value="F:ATPase activator activity"/>
    <property type="evidence" value="ECO:0007669"/>
    <property type="project" value="InterPro"/>
</dbReference>
<organism evidence="5 6">
    <name type="scientific">Lasiosphaeria ovina</name>
    <dbReference type="NCBI Taxonomy" id="92902"/>
    <lineage>
        <taxon>Eukaryota</taxon>
        <taxon>Fungi</taxon>
        <taxon>Dikarya</taxon>
        <taxon>Ascomycota</taxon>
        <taxon>Pezizomycotina</taxon>
        <taxon>Sordariomycetes</taxon>
        <taxon>Sordariomycetidae</taxon>
        <taxon>Sordariales</taxon>
        <taxon>Lasiosphaeriaceae</taxon>
        <taxon>Lasiosphaeria</taxon>
    </lineage>
</organism>
<dbReference type="InterPro" id="IPR036386">
    <property type="entry name" value="HscB_C_sf"/>
</dbReference>
<gene>
    <name evidence="5" type="ORF">B0T24DRAFT_369980</name>
</gene>
<feature type="compositionally biased region" description="Polar residues" evidence="3">
    <location>
        <begin position="65"/>
        <end position="78"/>
    </location>
</feature>
<feature type="compositionally biased region" description="Low complexity" evidence="3">
    <location>
        <begin position="145"/>
        <end position="160"/>
    </location>
</feature>
<feature type="compositionally biased region" description="Low complexity" evidence="3">
    <location>
        <begin position="40"/>
        <end position="63"/>
    </location>
</feature>
<dbReference type="Gene3D" id="1.10.287.110">
    <property type="entry name" value="DnaJ domain"/>
    <property type="match status" value="1"/>
</dbReference>
<dbReference type="Gene3D" id="1.20.1280.20">
    <property type="entry name" value="HscB, C-terminal domain"/>
    <property type="match status" value="1"/>
</dbReference>
<sequence>MRTAMVSSSAAATRVCAACRGAATARLALRASTAATAAPLSSSLSSPAFPTAAARIPRSPARRWLSQSRSTLASQPTTAAEPRPNSESHEQRHGKIPTYYALFPETLPAGPPPSGPFHIDVRALRREFLRLQAAAHPDFHHHAAKASPSSSPSSSTTTAPDGQQEQREDSSAQQTVRAAGATSALINQAYKTLSSPLARAQYLLREQHGADLEGDEHGAETGPPDAELLTTVLDAREAIEDAAREADLAPVRAANDARIAACEDALARAFEGGDLEAAKAETVRLRYWINIRESVDNWERGKPVVLHH</sequence>
<keyword evidence="6" id="KW-1185">Reference proteome</keyword>
<reference evidence="5" key="2">
    <citation type="submission" date="2023-06" db="EMBL/GenBank/DDBJ databases">
        <authorList>
            <consortium name="Lawrence Berkeley National Laboratory"/>
            <person name="Haridas S."/>
            <person name="Hensen N."/>
            <person name="Bonometti L."/>
            <person name="Westerberg I."/>
            <person name="Brannstrom I.O."/>
            <person name="Guillou S."/>
            <person name="Cros-Aarteil S."/>
            <person name="Calhoun S."/>
            <person name="Kuo A."/>
            <person name="Mondo S."/>
            <person name="Pangilinan J."/>
            <person name="Riley R."/>
            <person name="Labutti K."/>
            <person name="Andreopoulos B."/>
            <person name="Lipzen A."/>
            <person name="Chen C."/>
            <person name="Yanf M."/>
            <person name="Daum C."/>
            <person name="Ng V."/>
            <person name="Clum A."/>
            <person name="Steindorff A."/>
            <person name="Ohm R."/>
            <person name="Martin F."/>
            <person name="Silar P."/>
            <person name="Natvig D."/>
            <person name="Lalanne C."/>
            <person name="Gautier V."/>
            <person name="Ament-Velasquez S.L."/>
            <person name="Kruys A."/>
            <person name="Hutchinson M.I."/>
            <person name="Powell A.J."/>
            <person name="Barry K."/>
            <person name="Miller A.N."/>
            <person name="Grigoriev I.V."/>
            <person name="Debuchy R."/>
            <person name="Gladieux P."/>
            <person name="Thoren M.H."/>
            <person name="Johannesson H."/>
        </authorList>
    </citation>
    <scope>NUCLEOTIDE SEQUENCE</scope>
    <source>
        <strain evidence="5">CBS 958.72</strain>
    </source>
</reference>
<dbReference type="SUPFAM" id="SSF46565">
    <property type="entry name" value="Chaperone J-domain"/>
    <property type="match status" value="1"/>
</dbReference>
<feature type="region of interest" description="Disordered" evidence="3">
    <location>
        <begin position="139"/>
        <end position="178"/>
    </location>
</feature>
<dbReference type="GO" id="GO:0051087">
    <property type="term" value="F:protein-folding chaperone binding"/>
    <property type="evidence" value="ECO:0007669"/>
    <property type="project" value="InterPro"/>
</dbReference>
<dbReference type="NCBIfam" id="TIGR00714">
    <property type="entry name" value="hscB"/>
    <property type="match status" value="1"/>
</dbReference>
<evidence type="ECO:0000259" key="4">
    <source>
        <dbReference type="Pfam" id="PF07743"/>
    </source>
</evidence>
<dbReference type="Proteomes" id="UP001287356">
    <property type="component" value="Unassembled WGS sequence"/>
</dbReference>
<dbReference type="InterPro" id="IPR004640">
    <property type="entry name" value="HscB"/>
</dbReference>
<dbReference type="InterPro" id="IPR036869">
    <property type="entry name" value="J_dom_sf"/>
</dbReference>
<keyword evidence="2" id="KW-0143">Chaperone</keyword>
<dbReference type="AlphaFoldDB" id="A0AAE0JYS4"/>
<comment type="caution">
    <text evidence="5">The sequence shown here is derived from an EMBL/GenBank/DDBJ whole genome shotgun (WGS) entry which is preliminary data.</text>
</comment>
<evidence type="ECO:0000256" key="3">
    <source>
        <dbReference type="SAM" id="MobiDB-lite"/>
    </source>
</evidence>
<comment type="similarity">
    <text evidence="1">Belongs to the HscB family.</text>
</comment>
<feature type="region of interest" description="Disordered" evidence="3">
    <location>
        <begin position="40"/>
        <end position="93"/>
    </location>
</feature>
<feature type="domain" description="Co-chaperone HscB C-terminal oligomerisation" evidence="4">
    <location>
        <begin position="225"/>
        <end position="296"/>
    </location>
</feature>
<evidence type="ECO:0000256" key="2">
    <source>
        <dbReference type="ARBA" id="ARBA00023186"/>
    </source>
</evidence>
<dbReference type="PANTHER" id="PTHR14021:SF15">
    <property type="entry name" value="IRON-SULFUR CLUSTER CO-CHAPERONE PROTEIN HSCB"/>
    <property type="match status" value="1"/>
</dbReference>
<protein>
    <recommendedName>
        <fullName evidence="4">Co-chaperone HscB C-terminal oligomerisation domain-containing protein</fullName>
    </recommendedName>
</protein>
<dbReference type="SUPFAM" id="SSF47144">
    <property type="entry name" value="HSC20 (HSCB), C-terminal oligomerisation domain"/>
    <property type="match status" value="1"/>
</dbReference>
<evidence type="ECO:0000256" key="1">
    <source>
        <dbReference type="ARBA" id="ARBA00010476"/>
    </source>
</evidence>
<dbReference type="GO" id="GO:0051259">
    <property type="term" value="P:protein complex oligomerization"/>
    <property type="evidence" value="ECO:0007669"/>
    <property type="project" value="InterPro"/>
</dbReference>
<reference evidence="5" key="1">
    <citation type="journal article" date="2023" name="Mol. Phylogenet. Evol.">
        <title>Genome-scale phylogeny and comparative genomics of the fungal order Sordariales.</title>
        <authorList>
            <person name="Hensen N."/>
            <person name="Bonometti L."/>
            <person name="Westerberg I."/>
            <person name="Brannstrom I.O."/>
            <person name="Guillou S."/>
            <person name="Cros-Aarteil S."/>
            <person name="Calhoun S."/>
            <person name="Haridas S."/>
            <person name="Kuo A."/>
            <person name="Mondo S."/>
            <person name="Pangilinan J."/>
            <person name="Riley R."/>
            <person name="LaButti K."/>
            <person name="Andreopoulos B."/>
            <person name="Lipzen A."/>
            <person name="Chen C."/>
            <person name="Yan M."/>
            <person name="Daum C."/>
            <person name="Ng V."/>
            <person name="Clum A."/>
            <person name="Steindorff A."/>
            <person name="Ohm R.A."/>
            <person name="Martin F."/>
            <person name="Silar P."/>
            <person name="Natvig D.O."/>
            <person name="Lalanne C."/>
            <person name="Gautier V."/>
            <person name="Ament-Velasquez S.L."/>
            <person name="Kruys A."/>
            <person name="Hutchinson M.I."/>
            <person name="Powell A.J."/>
            <person name="Barry K."/>
            <person name="Miller A.N."/>
            <person name="Grigoriev I.V."/>
            <person name="Debuchy R."/>
            <person name="Gladieux P."/>
            <person name="Hiltunen Thoren M."/>
            <person name="Johannesson H."/>
        </authorList>
    </citation>
    <scope>NUCLEOTIDE SEQUENCE</scope>
    <source>
        <strain evidence="5">CBS 958.72</strain>
    </source>
</reference>
<proteinExistence type="inferred from homology"/>
<dbReference type="GO" id="GO:0044571">
    <property type="term" value="P:[2Fe-2S] cluster assembly"/>
    <property type="evidence" value="ECO:0007669"/>
    <property type="project" value="InterPro"/>
</dbReference>
<dbReference type="InterPro" id="IPR009073">
    <property type="entry name" value="HscB_oligo_C"/>
</dbReference>
<evidence type="ECO:0000313" key="5">
    <source>
        <dbReference type="EMBL" id="KAK3366863.1"/>
    </source>
</evidence>
<feature type="compositionally biased region" description="Basic and acidic residues" evidence="3">
    <location>
        <begin position="84"/>
        <end position="93"/>
    </location>
</feature>
<accession>A0AAE0JYS4</accession>
<name>A0AAE0JYS4_9PEZI</name>
<dbReference type="GO" id="GO:0005739">
    <property type="term" value="C:mitochondrion"/>
    <property type="evidence" value="ECO:0007669"/>
    <property type="project" value="TreeGrafter"/>
</dbReference>
<dbReference type="Pfam" id="PF07743">
    <property type="entry name" value="HSCB_C"/>
    <property type="match status" value="1"/>
</dbReference>
<dbReference type="EMBL" id="JAULSN010000007">
    <property type="protein sequence ID" value="KAK3366863.1"/>
    <property type="molecule type" value="Genomic_DNA"/>
</dbReference>
<evidence type="ECO:0000313" key="6">
    <source>
        <dbReference type="Proteomes" id="UP001287356"/>
    </source>
</evidence>